<sequence length="306" mass="34818">MAKEFLNQLLKLENSIKSDSARPRPYLEHGITQGDGADDASDDDTDDDSEEEEDDDDDDQGRLNRLARNTRWSSHRLGLNYAARRLAHLIARRAFHMDGLRDCTQWSKAAVSVFVASHLVRHPVSPEQISTVIAITRRAILDTYRLFYPERETVIDRECLFLLREDPRRAAVGSLPSLAWPPPGYTDAFWEIIASRLEIEHGSNVIEVSRQVFTVLVDRPYFDAHSVMDIAALSIYLASCLRHSPISCRQIASATGASEGDIRTIYTVFYPHREDLLENRTVDIRRTDSFESTLNLLPREVPSHVE</sequence>
<feature type="compositionally biased region" description="Basic and acidic residues" evidence="1">
    <location>
        <begin position="17"/>
        <end position="27"/>
    </location>
</feature>
<dbReference type="AlphaFoldDB" id="A0A8H6CML9"/>
<name>A0A8H6CML9_9LECA</name>
<protein>
    <submittedName>
        <fullName evidence="2">Uncharacterized protein</fullName>
    </submittedName>
</protein>
<comment type="caution">
    <text evidence="2">The sequence shown here is derived from an EMBL/GenBank/DDBJ whole genome shotgun (WGS) entry which is preliminary data.</text>
</comment>
<dbReference type="SUPFAM" id="SSF47954">
    <property type="entry name" value="Cyclin-like"/>
    <property type="match status" value="2"/>
</dbReference>
<organism evidence="2 3">
    <name type="scientific">Letharia lupina</name>
    <dbReference type="NCBI Taxonomy" id="560253"/>
    <lineage>
        <taxon>Eukaryota</taxon>
        <taxon>Fungi</taxon>
        <taxon>Dikarya</taxon>
        <taxon>Ascomycota</taxon>
        <taxon>Pezizomycotina</taxon>
        <taxon>Lecanoromycetes</taxon>
        <taxon>OSLEUM clade</taxon>
        <taxon>Lecanoromycetidae</taxon>
        <taxon>Lecanorales</taxon>
        <taxon>Lecanorineae</taxon>
        <taxon>Parmeliaceae</taxon>
        <taxon>Letharia</taxon>
    </lineage>
</organism>
<dbReference type="RefSeq" id="XP_037154761.1">
    <property type="nucleotide sequence ID" value="XM_037299935.1"/>
</dbReference>
<dbReference type="GeneID" id="59337469"/>
<gene>
    <name evidence="2" type="ORF">HO133_009074</name>
</gene>
<evidence type="ECO:0000256" key="1">
    <source>
        <dbReference type="SAM" id="MobiDB-lite"/>
    </source>
</evidence>
<dbReference type="EMBL" id="JACCJB010000006">
    <property type="protein sequence ID" value="KAF6226208.1"/>
    <property type="molecule type" value="Genomic_DNA"/>
</dbReference>
<dbReference type="InterPro" id="IPR036915">
    <property type="entry name" value="Cyclin-like_sf"/>
</dbReference>
<accession>A0A8H6CML9</accession>
<evidence type="ECO:0000313" key="2">
    <source>
        <dbReference type="EMBL" id="KAF6226208.1"/>
    </source>
</evidence>
<dbReference type="Gene3D" id="1.10.472.10">
    <property type="entry name" value="Cyclin-like"/>
    <property type="match status" value="2"/>
</dbReference>
<feature type="region of interest" description="Disordered" evidence="1">
    <location>
        <begin position="17"/>
        <end position="62"/>
    </location>
</feature>
<reference evidence="2 3" key="1">
    <citation type="journal article" date="2020" name="Genomics">
        <title>Complete, high-quality genomes from long-read metagenomic sequencing of two wolf lichen thalli reveals enigmatic genome architecture.</title>
        <authorList>
            <person name="McKenzie S.K."/>
            <person name="Walston R.F."/>
            <person name="Allen J.L."/>
        </authorList>
    </citation>
    <scope>NUCLEOTIDE SEQUENCE [LARGE SCALE GENOMIC DNA]</scope>
    <source>
        <strain evidence="2">WasteWater1</strain>
    </source>
</reference>
<feature type="compositionally biased region" description="Acidic residues" evidence="1">
    <location>
        <begin position="36"/>
        <end position="59"/>
    </location>
</feature>
<dbReference type="Proteomes" id="UP000593566">
    <property type="component" value="Unassembled WGS sequence"/>
</dbReference>
<proteinExistence type="predicted"/>
<keyword evidence="3" id="KW-1185">Reference proteome</keyword>
<evidence type="ECO:0000313" key="3">
    <source>
        <dbReference type="Proteomes" id="UP000593566"/>
    </source>
</evidence>